<dbReference type="Pfam" id="PF14559">
    <property type="entry name" value="TPR_19"/>
    <property type="match status" value="1"/>
</dbReference>
<keyword evidence="6" id="KW-0135">Cellulose biosynthesis</keyword>
<organism evidence="10 11">
    <name type="scientific">Photobacterium arenosum</name>
    <dbReference type="NCBI Taxonomy" id="2774143"/>
    <lineage>
        <taxon>Bacteria</taxon>
        <taxon>Pseudomonadati</taxon>
        <taxon>Pseudomonadota</taxon>
        <taxon>Gammaproteobacteria</taxon>
        <taxon>Vibrionales</taxon>
        <taxon>Vibrionaceae</taxon>
        <taxon>Photobacterium</taxon>
    </lineage>
</organism>
<keyword evidence="5 7" id="KW-0802">TPR repeat</keyword>
<dbReference type="InterPro" id="IPR003921">
    <property type="entry name" value="Cell_synth_C"/>
</dbReference>
<gene>
    <name evidence="10" type="ORF">IFO68_18270</name>
</gene>
<dbReference type="Gene3D" id="1.25.40.10">
    <property type="entry name" value="Tetratricopeptide repeat domain"/>
    <property type="match status" value="3"/>
</dbReference>
<evidence type="ECO:0000256" key="8">
    <source>
        <dbReference type="SAM" id="SignalP"/>
    </source>
</evidence>
<comment type="pathway">
    <text evidence="2">Glycan metabolism; bacterial cellulose biosynthesis.</text>
</comment>
<evidence type="ECO:0000313" key="10">
    <source>
        <dbReference type="EMBL" id="MBD8514632.1"/>
    </source>
</evidence>
<evidence type="ECO:0000256" key="5">
    <source>
        <dbReference type="ARBA" id="ARBA00022803"/>
    </source>
</evidence>
<evidence type="ECO:0000256" key="2">
    <source>
        <dbReference type="ARBA" id="ARBA00005186"/>
    </source>
</evidence>
<keyword evidence="4" id="KW-0677">Repeat</keyword>
<dbReference type="PROSITE" id="PS50293">
    <property type="entry name" value="TPR_REGION"/>
    <property type="match status" value="1"/>
</dbReference>
<dbReference type="SUPFAM" id="SSF48452">
    <property type="entry name" value="TPR-like"/>
    <property type="match status" value="3"/>
</dbReference>
<proteinExistence type="predicted"/>
<dbReference type="SMART" id="SM00028">
    <property type="entry name" value="TPR"/>
    <property type="match status" value="5"/>
</dbReference>
<sequence length="1273" mass="141028">MSVTVSLNASILIALGLSAGSISLSAYAGIVPATPLTPQQLEQVYQPADAVTTFSAVPSDNSSVAFLVNQIELATALGRDDIVESALERLLAIDSQHPDGLYYQARLLIKQNQLQQAQEVRNQLRASSPQSVQLKALNDLIAINGRKKADLQQARLLVRAGRYEQALKAYDALFPNGMPSAELQLEYLQAESSLSERWESVKQGLEQLNAAYPGVPSFQLALANHIRRRDAADPWILATYRQLALRSDIGTVAANAWLRALDQQPISAEVAEQYAIVASYFPSDTAINRANRNAQARWETEQTLRKDPTYLAKLQGLALIEQGTYPQAKKQLEYALTTRPDDPDILGGLGMVYLRQGQQGKALDYFRQAQQLDDDPDNVSKWQSLVEASSYWAYLDEGDALRQKGQLNQAARAYQKAMPVNAAEPYAYLKLAELYQQQQKFADAEQAYRQALQRDPGNAQIVRGLVNLTLESQGLAAAITFAEQLPPAQRRQLRDTLLEMKTQSVVQQLSSALAENDTQAAEQFAKQLLQLDPSSPWQRRDIADALVAAGQRNRADALMQQWAAGSRDPEMQFAYALYLSQAGRDDEAIAVLSRVPAARRSEAMQGNLLRLRLDQSLADLSVRYQANPDAVRQQLHSLAQQYAGQPDVLSRLAVTWAGLGERQQAENLYRQLTLSDAWSDTAQLGYGELMIELEHFSAFDQWLDKQGQARVNGQRDVTSLAVLGTLNTRRLLAEAALLTEQRQFGRAQALYQNVLTGAKPAPEPYRTDARLGVLQTSAALGDKAVYQPVSELLYGSRSLLTARQLMAAAPVMNRQGEDDKARELNRLLSQRPDADAMDYRNSMALAMDNQQWALAEQRGYQALNADRSEKSADGQVVQAQPPDLRILYQEAEDYWLTRNVKADIDRLRDRSDGHLIIGWDYSARDGENKASQVPIEARIPLEQWDGHLIMRADYVSLDSGDLDYYDKFADSNAQYEALRARDTGLAFGIGWQADNWQADIGTTPLGFAQSTWVGGVTLEGDIGDFGVSGTLSRRPETSSVLSYAGMSVPGSAPVDGNSGAINADPAGTLWGGVVSTGVKLNASWDIGGPYGFWSSVQHHLITGEKVADNTRLALLGGGYYKLIATDDQRLSIGTNLLYFDYDKNLSEYTLGSGGYYSPQRYVSLSLPVNYYGRYDSSWSYLVSASVSNSWSREDAPYQSDGESDKGGGFGYSLEGALEKRVSSRWYVGVAVDLQRSDFYEPNHFMLYTRFTFNDRWQPIDYPPSVPRLYSDFD</sequence>
<dbReference type="InterPro" id="IPR011990">
    <property type="entry name" value="TPR-like_helical_dom_sf"/>
</dbReference>
<dbReference type="PANTHER" id="PTHR12558">
    <property type="entry name" value="CELL DIVISION CYCLE 16,23,27"/>
    <property type="match status" value="1"/>
</dbReference>
<feature type="repeat" description="TPR" evidence="7">
    <location>
        <begin position="343"/>
        <end position="376"/>
    </location>
</feature>
<feature type="repeat" description="TPR" evidence="7">
    <location>
        <begin position="391"/>
        <end position="424"/>
    </location>
</feature>
<dbReference type="Pfam" id="PF13414">
    <property type="entry name" value="TPR_11"/>
    <property type="match status" value="1"/>
</dbReference>
<evidence type="ECO:0000256" key="1">
    <source>
        <dbReference type="ARBA" id="ARBA00003476"/>
    </source>
</evidence>
<evidence type="ECO:0000259" key="9">
    <source>
        <dbReference type="Pfam" id="PF05420"/>
    </source>
</evidence>
<dbReference type="InterPro" id="IPR019734">
    <property type="entry name" value="TPR_rpt"/>
</dbReference>
<comment type="caution">
    <text evidence="10">The sequence shown here is derived from an EMBL/GenBank/DDBJ whole genome shotgun (WGS) entry which is preliminary data.</text>
</comment>
<name>A0ABR9BQ74_9GAMM</name>
<dbReference type="PRINTS" id="PR01441">
    <property type="entry name" value="CELLSNTHASEC"/>
</dbReference>
<feature type="repeat" description="TPR" evidence="7">
    <location>
        <begin position="425"/>
        <end position="458"/>
    </location>
</feature>
<feature type="signal peptide" evidence="8">
    <location>
        <begin position="1"/>
        <end position="28"/>
    </location>
</feature>
<evidence type="ECO:0000256" key="6">
    <source>
        <dbReference type="ARBA" id="ARBA00022916"/>
    </source>
</evidence>
<dbReference type="Pfam" id="PF05420">
    <property type="entry name" value="BCSC_C"/>
    <property type="match status" value="1"/>
</dbReference>
<keyword evidence="11" id="KW-1185">Reference proteome</keyword>
<comment type="function">
    <text evidence="1">Required for maximal bacterial cellulose synthesis.</text>
</comment>
<reference evidence="10 11" key="1">
    <citation type="submission" date="2020-09" db="EMBL/GenBank/DDBJ databases">
        <title>Photobacterium sp. CAU 1568 isolated from sand of Sido Beach.</title>
        <authorList>
            <person name="Kim W."/>
        </authorList>
    </citation>
    <scope>NUCLEOTIDE SEQUENCE [LARGE SCALE GENOMIC DNA]</scope>
    <source>
        <strain evidence="10 11">CAU 1568</strain>
    </source>
</reference>
<dbReference type="EMBL" id="JACYTP010000014">
    <property type="protein sequence ID" value="MBD8514632.1"/>
    <property type="molecule type" value="Genomic_DNA"/>
</dbReference>
<feature type="chain" id="PRO_5045636509" evidence="8">
    <location>
        <begin position="29"/>
        <end position="1273"/>
    </location>
</feature>
<dbReference type="RefSeq" id="WP_192017252.1">
    <property type="nucleotide sequence ID" value="NZ_JACYTP010000014.1"/>
</dbReference>
<evidence type="ECO:0000256" key="3">
    <source>
        <dbReference type="ARBA" id="ARBA00022729"/>
    </source>
</evidence>
<evidence type="ECO:0000256" key="7">
    <source>
        <dbReference type="PROSITE-ProRule" id="PRU00339"/>
    </source>
</evidence>
<dbReference type="PROSITE" id="PS50005">
    <property type="entry name" value="TPR"/>
    <property type="match status" value="3"/>
</dbReference>
<dbReference type="Pfam" id="PF13432">
    <property type="entry name" value="TPR_16"/>
    <property type="match status" value="1"/>
</dbReference>
<accession>A0ABR9BQ74</accession>
<keyword evidence="3 8" id="KW-0732">Signal</keyword>
<feature type="domain" description="Cellulose synthase operon C C-terminal" evidence="9">
    <location>
        <begin position="928"/>
        <end position="1253"/>
    </location>
</feature>
<dbReference type="PANTHER" id="PTHR12558:SF13">
    <property type="entry name" value="CELL DIVISION CYCLE PROTEIN 27 HOMOLOG"/>
    <property type="match status" value="1"/>
</dbReference>
<evidence type="ECO:0000313" key="11">
    <source>
        <dbReference type="Proteomes" id="UP000649768"/>
    </source>
</evidence>
<dbReference type="Proteomes" id="UP000649768">
    <property type="component" value="Unassembled WGS sequence"/>
</dbReference>
<dbReference type="InterPro" id="IPR008410">
    <property type="entry name" value="BCSC_C"/>
</dbReference>
<protein>
    <submittedName>
        <fullName evidence="10">BCSC C-terminal domain-containing protein</fullName>
    </submittedName>
</protein>
<evidence type="ECO:0000256" key="4">
    <source>
        <dbReference type="ARBA" id="ARBA00022737"/>
    </source>
</evidence>